<keyword evidence="3" id="KW-1185">Reference proteome</keyword>
<dbReference type="Pfam" id="PF00144">
    <property type="entry name" value="Beta-lactamase"/>
    <property type="match status" value="1"/>
</dbReference>
<dbReference type="RefSeq" id="WP_067899336.1">
    <property type="nucleotide sequence ID" value="NZ_VSFG01000005.1"/>
</dbReference>
<sequence length="396" mass="42300">MNSLIKSRRGRKFPAVLAALTVFGGIAALGAPALARTEKGGGAPGNPAVQRKMDGLVRDGFPGVLAAVRDRDGRTTDYVAGVGDRDTGAKPPVNGHVRIASNTKTFTAAVVLQLVGEGRVKLDAPIEKYLPGLVRGEGIDPNKITVRNVLQHTSGIPEYTRYLDLNAFNTRDLYREPRELLDIAFRHPADFPPGTKWQYSNTNYVLAGLLVQKVTGRPVGEEITNRIIRPLGLRDTYWPLVGERGIRGAHPKGYDAAEPGGALRDITRLDPSAGWAAGQLVSTPRDLNAFFGALLGGRLLRPAELAEMKRTLPAPGDLPGASYGLGLMSTKLSCGGYLWGHGGDINGYETRDGATADGRAATVAVTALPSAIRAKEEDMMKVHQHVLDTLDTALCS</sequence>
<dbReference type="InterPro" id="IPR012338">
    <property type="entry name" value="Beta-lactam/transpept-like"/>
</dbReference>
<reference evidence="2 3" key="1">
    <citation type="submission" date="2019-08" db="EMBL/GenBank/DDBJ databases">
        <title>Actinomadura sp. nov. CYP1-5 isolated from mountain soil.</title>
        <authorList>
            <person name="Songsumanus A."/>
            <person name="Kuncharoen N."/>
            <person name="Kudo T."/>
            <person name="Yuki M."/>
            <person name="Igarashi Y."/>
            <person name="Tanasupawat S."/>
        </authorList>
    </citation>
    <scope>NUCLEOTIDE SEQUENCE [LARGE SCALE GENOMIC DNA]</scope>
    <source>
        <strain evidence="2 3">JCM 14158</strain>
    </source>
</reference>
<protein>
    <submittedName>
        <fullName evidence="2">Beta-lactamase family protein</fullName>
    </submittedName>
</protein>
<dbReference type="InterPro" id="IPR001466">
    <property type="entry name" value="Beta-lactam-related"/>
</dbReference>
<proteinExistence type="predicted"/>
<evidence type="ECO:0000313" key="3">
    <source>
        <dbReference type="Proteomes" id="UP000323380"/>
    </source>
</evidence>
<dbReference type="PANTHER" id="PTHR46825">
    <property type="entry name" value="D-ALANYL-D-ALANINE-CARBOXYPEPTIDASE/ENDOPEPTIDASE AMPH"/>
    <property type="match status" value="1"/>
</dbReference>
<comment type="caution">
    <text evidence="2">The sequence shown here is derived from an EMBL/GenBank/DDBJ whole genome shotgun (WGS) entry which is preliminary data.</text>
</comment>
<evidence type="ECO:0000313" key="2">
    <source>
        <dbReference type="EMBL" id="TYB44059.1"/>
    </source>
</evidence>
<name>A0A5D0NI84_9ACTN</name>
<dbReference type="EMBL" id="VSFG01000005">
    <property type="protein sequence ID" value="TYB44059.1"/>
    <property type="molecule type" value="Genomic_DNA"/>
</dbReference>
<dbReference type="STRING" id="1220554.GCA_001552135_06151"/>
<evidence type="ECO:0000259" key="1">
    <source>
        <dbReference type="Pfam" id="PF00144"/>
    </source>
</evidence>
<gene>
    <name evidence="2" type="ORF">FXF69_24185</name>
</gene>
<dbReference type="PANTHER" id="PTHR46825:SF7">
    <property type="entry name" value="D-ALANYL-D-ALANINE CARBOXYPEPTIDASE"/>
    <property type="match status" value="1"/>
</dbReference>
<dbReference type="AlphaFoldDB" id="A0A5D0NI84"/>
<dbReference type="Proteomes" id="UP000323380">
    <property type="component" value="Unassembled WGS sequence"/>
</dbReference>
<feature type="domain" description="Beta-lactamase-related" evidence="1">
    <location>
        <begin position="51"/>
        <end position="366"/>
    </location>
</feature>
<dbReference type="SUPFAM" id="SSF56601">
    <property type="entry name" value="beta-lactamase/transpeptidase-like"/>
    <property type="match status" value="1"/>
</dbReference>
<dbReference type="Gene3D" id="3.40.710.10">
    <property type="entry name" value="DD-peptidase/beta-lactamase superfamily"/>
    <property type="match status" value="1"/>
</dbReference>
<dbReference type="InterPro" id="IPR050491">
    <property type="entry name" value="AmpC-like"/>
</dbReference>
<organism evidence="2 3">
    <name type="scientific">Actinomadura chibensis</name>
    <dbReference type="NCBI Taxonomy" id="392828"/>
    <lineage>
        <taxon>Bacteria</taxon>
        <taxon>Bacillati</taxon>
        <taxon>Actinomycetota</taxon>
        <taxon>Actinomycetes</taxon>
        <taxon>Streptosporangiales</taxon>
        <taxon>Thermomonosporaceae</taxon>
        <taxon>Actinomadura</taxon>
    </lineage>
</organism>
<accession>A0A5D0NI84</accession>